<sequence>MHVQSQIVLKSFKYESATGEANQAGIVKKLETMILIISAFDIFNQGNLNEIHQVKQFKILGPYENDVSKFQQTRIIMGAQDCFRARNYKVADNLVDTLLIHEEEEVRGKGLQFTAALLVYEVCRIFIFEVTTIKVKDERIKSGIGSIFFGDVVQYISETTHAINYTAGCMANQNVFKPEESEEIKKEDSLEIVEKKSTKSKKSGLFTVSTSRVSKHCNYGNCDWKESDGGRWVRHLKGVHKQNETPDESKYSKCVGECVFIVQKYLLQEKEVRLYYLQESSRLQCLCQQEGTKEKYDKRERERDESPLIINDDAEDLGMIQDQGLSQSALQHLQTKQMGVQSDLDVIMQQLSEEQIGGYGKKGSAIKGSAPSKRVKNDISSSVIHGITTTMASTTSSQTNALSLSNIQMDDQSSIAAITLVSQTKQDEDEQIKHLTAILSSNEDVSITVFKIAHICHLFSLRCAAKYIAKLHCKPLTNGIILLETHCCVSALSNSDITLVEVIMIKFGVYVSSVYYNDASQWIQKSRKYTTQQQIKLMQHYQSNGSFTNQSVMTLSIVIQQAEPSSFIPFVQQSMINMRGQMITIMNNIISKPRQQTITQQQFREVILCLTDDSVASIVDKVINLKVTPLVKWKQLIESTPNVSNVTDAESIQTAMDSSILVQNNGSIIMIYLMSSADTKVHDEFISKHLMKRDQQKFADILYYVYDADTKVQYHVGIEFEPETSAIVLIDEAETFRLDNPEKFKTFTSANACIGLTENPAMTKMESIVQEQLNFKQNSYFLDEGTIDTYEKISMDSEMDVPDNKTKISYIADIAKLNPVLVFGNEVLLVALNEAKINVVSIDNEIAYKLLRQLDTLGEDMIYTTNDQNLYPSHLQLLRVCKAEKMLCKALTEQEDSEMNARQEGLVIHLSQILLKNGRCLYSTINYHNKDINSNRCLNLFKNYYPTHRASLFQIYITQKDSWWSNITKQMERFYGQNIEGPEEESERISNHGFWIGNESIKNEHAYDSELSQAIVDFLKGKGAQSVVDFGCGPGKYTEALLKNGLNCVGYDGNPETPAITNGLCKVIDLAEDFQLETQFEWVLCLEVGEHIPKEFESVLLRNLKNHCQKGIILSWAVIDQPGFGHCNCQNNDYVKKTMADLGFIADQESETILREKSSLPWFKNTILVFTNAV</sequence>
<evidence type="ECO:0000313" key="2">
    <source>
        <dbReference type="Proteomes" id="UP000039865"/>
    </source>
</evidence>
<dbReference type="EMBL" id="CCKQ01006339">
    <property type="protein sequence ID" value="CDW77648.1"/>
    <property type="molecule type" value="Genomic_DNA"/>
</dbReference>
<dbReference type="Pfam" id="PF13489">
    <property type="entry name" value="Methyltransf_23"/>
    <property type="match status" value="1"/>
</dbReference>
<dbReference type="Proteomes" id="UP000039865">
    <property type="component" value="Unassembled WGS sequence"/>
</dbReference>
<reference evidence="1 2" key="1">
    <citation type="submission" date="2014-06" db="EMBL/GenBank/DDBJ databases">
        <authorList>
            <person name="Swart Estienne"/>
        </authorList>
    </citation>
    <scope>NUCLEOTIDE SEQUENCE [LARGE SCALE GENOMIC DNA]</scope>
    <source>
        <strain evidence="1 2">130c</strain>
    </source>
</reference>
<dbReference type="OrthoDB" id="327673at2759"/>
<dbReference type="InParanoid" id="A0A078AA04"/>
<dbReference type="InterPro" id="IPR029063">
    <property type="entry name" value="SAM-dependent_MTases_sf"/>
</dbReference>
<organism evidence="1 2">
    <name type="scientific">Stylonychia lemnae</name>
    <name type="common">Ciliate</name>
    <dbReference type="NCBI Taxonomy" id="5949"/>
    <lineage>
        <taxon>Eukaryota</taxon>
        <taxon>Sar</taxon>
        <taxon>Alveolata</taxon>
        <taxon>Ciliophora</taxon>
        <taxon>Intramacronucleata</taxon>
        <taxon>Spirotrichea</taxon>
        <taxon>Stichotrichia</taxon>
        <taxon>Sporadotrichida</taxon>
        <taxon>Oxytrichidae</taxon>
        <taxon>Stylonychinae</taxon>
        <taxon>Stylonychia</taxon>
    </lineage>
</organism>
<protein>
    <submittedName>
        <fullName evidence="1">Uncharacterized protein</fullName>
    </submittedName>
</protein>
<dbReference type="SUPFAM" id="SSF53335">
    <property type="entry name" value="S-adenosyl-L-methionine-dependent methyltransferases"/>
    <property type="match status" value="1"/>
</dbReference>
<proteinExistence type="predicted"/>
<dbReference type="AlphaFoldDB" id="A0A078AA04"/>
<gene>
    <name evidence="1" type="primary">Contig1130.g40</name>
    <name evidence="1" type="ORF">STYLEM_6612</name>
</gene>
<evidence type="ECO:0000313" key="1">
    <source>
        <dbReference type="EMBL" id="CDW77648.1"/>
    </source>
</evidence>
<keyword evidence="2" id="KW-1185">Reference proteome</keyword>
<name>A0A078AA04_STYLE</name>
<dbReference type="Gene3D" id="3.40.50.150">
    <property type="entry name" value="Vaccinia Virus protein VP39"/>
    <property type="match status" value="1"/>
</dbReference>
<accession>A0A078AA04</accession>